<protein>
    <recommendedName>
        <fullName evidence="3 10">Beta sliding clamp</fullName>
    </recommendedName>
</protein>
<evidence type="ECO:0000259" key="12">
    <source>
        <dbReference type="Pfam" id="PF02767"/>
    </source>
</evidence>
<dbReference type="InterPro" id="IPR022637">
    <property type="entry name" value="DNA_polIII_beta_cen"/>
</dbReference>
<dbReference type="Proteomes" id="UP000010799">
    <property type="component" value="Chromosome"/>
</dbReference>
<keyword evidence="4 10" id="KW-0963">Cytoplasm</keyword>
<dbReference type="Pfam" id="PF00712">
    <property type="entry name" value="DNA_pol3_beta"/>
    <property type="match status" value="1"/>
</dbReference>
<evidence type="ECO:0000313" key="15">
    <source>
        <dbReference type="Proteomes" id="UP000010799"/>
    </source>
</evidence>
<evidence type="ECO:0000259" key="11">
    <source>
        <dbReference type="Pfam" id="PF00712"/>
    </source>
</evidence>
<keyword evidence="8 10" id="KW-0239">DNA-directed DNA polymerase</keyword>
<evidence type="ECO:0000256" key="3">
    <source>
        <dbReference type="ARBA" id="ARBA00021035"/>
    </source>
</evidence>
<dbReference type="Pfam" id="PF02767">
    <property type="entry name" value="DNA_pol3_beta_2"/>
    <property type="match status" value="1"/>
</dbReference>
<dbReference type="Gene3D" id="3.10.150.10">
    <property type="entry name" value="DNA Polymerase III, subunit A, domain 2"/>
    <property type="match status" value="1"/>
</dbReference>
<comment type="function">
    <text evidence="10">Confers DNA tethering and processivity to DNA polymerases and other proteins. Acts as a clamp, forming a ring around DNA (a reaction catalyzed by the clamp-loading complex) which diffuses in an ATP-independent manner freely and bidirectionally along dsDNA. Initially characterized for its ability to contact the catalytic subunit of DNA polymerase III (Pol III), a complex, multichain enzyme responsible for most of the replicative synthesis in bacteria; Pol III exhibits 3'-5' exonuclease proofreading activity. The beta chain is required for initiation of replication as well as for processivity of DNA replication.</text>
</comment>
<evidence type="ECO:0000256" key="1">
    <source>
        <dbReference type="ARBA" id="ARBA00004496"/>
    </source>
</evidence>
<comment type="similarity">
    <text evidence="2 10">Belongs to the beta sliding clamp family.</text>
</comment>
<dbReference type="eggNOG" id="COG0592">
    <property type="taxonomic scope" value="Bacteria"/>
</dbReference>
<dbReference type="Pfam" id="PF02768">
    <property type="entry name" value="DNA_pol3_beta_3"/>
    <property type="match status" value="1"/>
</dbReference>
<dbReference type="InterPro" id="IPR001001">
    <property type="entry name" value="DNA_polIII_beta"/>
</dbReference>
<dbReference type="InterPro" id="IPR022635">
    <property type="entry name" value="DNA_polIII_beta_C"/>
</dbReference>
<dbReference type="GO" id="GO:0005737">
    <property type="term" value="C:cytoplasm"/>
    <property type="evidence" value="ECO:0007669"/>
    <property type="project" value="UniProtKB-SubCell"/>
</dbReference>
<accession>L0ET38</accession>
<organism evidence="14 15">
    <name type="scientific">Liberibacter crescens (strain BT-1)</name>
    <dbReference type="NCBI Taxonomy" id="1215343"/>
    <lineage>
        <taxon>Bacteria</taxon>
        <taxon>Pseudomonadati</taxon>
        <taxon>Pseudomonadota</taxon>
        <taxon>Alphaproteobacteria</taxon>
        <taxon>Hyphomicrobiales</taxon>
        <taxon>Rhizobiaceae</taxon>
        <taxon>Liberibacter</taxon>
    </lineage>
</organism>
<evidence type="ECO:0000256" key="10">
    <source>
        <dbReference type="PIRNR" id="PIRNR000804"/>
    </source>
</evidence>
<keyword evidence="6 10" id="KW-0548">Nucleotidyltransferase</keyword>
<dbReference type="GO" id="GO:0003887">
    <property type="term" value="F:DNA-directed DNA polymerase activity"/>
    <property type="evidence" value="ECO:0007669"/>
    <property type="project" value="UniProtKB-UniRule"/>
</dbReference>
<dbReference type="GO" id="GO:0008408">
    <property type="term" value="F:3'-5' exonuclease activity"/>
    <property type="evidence" value="ECO:0007669"/>
    <property type="project" value="InterPro"/>
</dbReference>
<evidence type="ECO:0000313" key="14">
    <source>
        <dbReference type="EMBL" id="AGA64107.1"/>
    </source>
</evidence>
<dbReference type="PATRIC" id="fig|1215343.11.peg.121"/>
<keyword evidence="7 10" id="KW-0235">DNA replication</keyword>
<dbReference type="InterPro" id="IPR022634">
    <property type="entry name" value="DNA_polIII_beta_N"/>
</dbReference>
<dbReference type="PIRSF" id="PIRSF000804">
    <property type="entry name" value="DNA_pol_III_b"/>
    <property type="match status" value="1"/>
</dbReference>
<dbReference type="GO" id="GO:0006271">
    <property type="term" value="P:DNA strand elongation involved in DNA replication"/>
    <property type="evidence" value="ECO:0007669"/>
    <property type="project" value="TreeGrafter"/>
</dbReference>
<dbReference type="HOGENOM" id="CLU_038149_3_1_5"/>
<feature type="domain" description="DNA polymerase III beta sliding clamp C-terminal" evidence="13">
    <location>
        <begin position="252"/>
        <end position="371"/>
    </location>
</feature>
<dbReference type="KEGG" id="lcc:B488_01140"/>
<dbReference type="Gene3D" id="3.70.10.10">
    <property type="match status" value="1"/>
</dbReference>
<dbReference type="AlphaFoldDB" id="L0ET38"/>
<dbReference type="GO" id="GO:0003677">
    <property type="term" value="F:DNA binding"/>
    <property type="evidence" value="ECO:0007669"/>
    <property type="project" value="UniProtKB-UniRule"/>
</dbReference>
<evidence type="ECO:0000256" key="9">
    <source>
        <dbReference type="ARBA" id="ARBA00023125"/>
    </source>
</evidence>
<evidence type="ECO:0000256" key="8">
    <source>
        <dbReference type="ARBA" id="ARBA00022932"/>
    </source>
</evidence>
<evidence type="ECO:0000256" key="4">
    <source>
        <dbReference type="ARBA" id="ARBA00022490"/>
    </source>
</evidence>
<dbReference type="STRING" id="1215343.B488_01140"/>
<evidence type="ECO:0000256" key="2">
    <source>
        <dbReference type="ARBA" id="ARBA00010752"/>
    </source>
</evidence>
<reference evidence="14 15" key="1">
    <citation type="journal article" date="2012" name="Stand. Genomic Sci.">
        <title>Complete genome sequence of Liberibacter crescens BT-1.</title>
        <authorList>
            <person name="Leonard M.T."/>
            <person name="Fagen J.R."/>
            <person name="Davis-Richardson A.G."/>
            <person name="Davis M.J."/>
            <person name="Triplett E.W."/>
        </authorList>
    </citation>
    <scope>NUCLEOTIDE SEQUENCE [LARGE SCALE GENOMIC DNA]</scope>
    <source>
        <strain evidence="14 15">BT-1</strain>
    </source>
</reference>
<keyword evidence="5 10" id="KW-0808">Transferase</keyword>
<proteinExistence type="inferred from homology"/>
<dbReference type="NCBIfam" id="TIGR00663">
    <property type="entry name" value="dnan"/>
    <property type="match status" value="1"/>
</dbReference>
<dbReference type="CDD" id="cd00140">
    <property type="entry name" value="beta_clamp"/>
    <property type="match status" value="1"/>
</dbReference>
<keyword evidence="15" id="KW-1185">Reference proteome</keyword>
<dbReference type="SUPFAM" id="SSF55979">
    <property type="entry name" value="DNA clamp"/>
    <property type="match status" value="3"/>
</dbReference>
<comment type="subcellular location">
    <subcellularLocation>
        <location evidence="1 10">Cytoplasm</location>
    </subcellularLocation>
</comment>
<dbReference type="SMART" id="SM00480">
    <property type="entry name" value="POL3Bc"/>
    <property type="match status" value="1"/>
</dbReference>
<name>L0ET38_LIBCB</name>
<dbReference type="EMBL" id="CP003789">
    <property type="protein sequence ID" value="AGA64107.1"/>
    <property type="molecule type" value="Genomic_DNA"/>
</dbReference>
<evidence type="ECO:0000256" key="5">
    <source>
        <dbReference type="ARBA" id="ARBA00022679"/>
    </source>
</evidence>
<dbReference type="PANTHER" id="PTHR30478">
    <property type="entry name" value="DNA POLYMERASE III SUBUNIT BETA"/>
    <property type="match status" value="1"/>
</dbReference>
<dbReference type="PANTHER" id="PTHR30478:SF0">
    <property type="entry name" value="BETA SLIDING CLAMP"/>
    <property type="match status" value="1"/>
</dbReference>
<evidence type="ECO:0000256" key="6">
    <source>
        <dbReference type="ARBA" id="ARBA00022695"/>
    </source>
</evidence>
<sequence length="372" mass="41937">MQITVKRSNLLKSLNHISRIVERKNNLTILSNVLLQASGNHLKMKTTDLEIEMTDIIVADVYESGSATLPVQLLFDIVRKLPEDSEIMLSKLVSDASIAIISGSSKFSLKYLPDEEFPSLPETNFNHSFKLESSSLKILIDRTYFVIPISETRAYLNGIFFHTVKNEEVQKLRAVTTDGHRLAVSGIDAPLEALGMKSIIVPRKAVNELQKILSFFDNMVSVEISDDQIRFTIDSLILKSKLIDATFPDYESVIPVTNNKKMIIDCQNFKKSVDRVSTITFEKSRAIKLALSENKLLLTVENSDIGGAMEDLEVFYDHQSLEISFNSKYLLEIAEKLTSKEVIFLLDQSSSSAIVKNNDNNDVFYVLMPMRV</sequence>
<keyword evidence="9" id="KW-0238">DNA-binding</keyword>
<evidence type="ECO:0000256" key="7">
    <source>
        <dbReference type="ARBA" id="ARBA00022705"/>
    </source>
</evidence>
<gene>
    <name evidence="14" type="ordered locus">B488_01140</name>
</gene>
<dbReference type="InterPro" id="IPR046938">
    <property type="entry name" value="DNA_clamp_sf"/>
</dbReference>
<feature type="domain" description="DNA polymerase III beta sliding clamp N-terminal" evidence="11">
    <location>
        <begin position="1"/>
        <end position="121"/>
    </location>
</feature>
<comment type="subunit">
    <text evidence="10">Forms a ring-shaped head-to-tail homodimer around DNA.</text>
</comment>
<dbReference type="GO" id="GO:0009360">
    <property type="term" value="C:DNA polymerase III complex"/>
    <property type="evidence" value="ECO:0007669"/>
    <property type="project" value="InterPro"/>
</dbReference>
<evidence type="ECO:0000259" key="13">
    <source>
        <dbReference type="Pfam" id="PF02768"/>
    </source>
</evidence>
<feature type="domain" description="DNA polymerase III beta sliding clamp central" evidence="12">
    <location>
        <begin position="131"/>
        <end position="249"/>
    </location>
</feature>